<evidence type="ECO:0000256" key="2">
    <source>
        <dbReference type="SAM" id="SignalP"/>
    </source>
</evidence>
<name>A0A0F5I7Z5_BACTR</name>
<keyword evidence="2" id="KW-0732">Signal</keyword>
<feature type="region of interest" description="Disordered" evidence="1">
    <location>
        <begin position="162"/>
        <end position="232"/>
    </location>
</feature>
<proteinExistence type="predicted"/>
<feature type="signal peptide" evidence="2">
    <location>
        <begin position="1"/>
        <end position="29"/>
    </location>
</feature>
<comment type="caution">
    <text evidence="3">The sequence shown here is derived from an EMBL/GenBank/DDBJ whole genome shotgun (WGS) entry which is preliminary data.</text>
</comment>
<keyword evidence="4" id="KW-1185">Reference proteome</keyword>
<dbReference type="STRING" id="1221996.QY95_00787"/>
<feature type="chain" id="PRO_5002487850" evidence="2">
    <location>
        <begin position="30"/>
        <end position="259"/>
    </location>
</feature>
<dbReference type="EMBL" id="JWIR02000023">
    <property type="protein sequence ID" value="KKB41307.1"/>
    <property type="molecule type" value="Genomic_DNA"/>
</dbReference>
<dbReference type="RefSeq" id="WP_040047974.1">
    <property type="nucleotide sequence ID" value="NZ_JWIR02000023.1"/>
</dbReference>
<dbReference type="Proteomes" id="UP000031563">
    <property type="component" value="Unassembled WGS sequence"/>
</dbReference>
<dbReference type="OrthoDB" id="2943315at2"/>
<protein>
    <submittedName>
        <fullName evidence="3">Uncharacterized protein</fullName>
    </submittedName>
</protein>
<evidence type="ECO:0000313" key="4">
    <source>
        <dbReference type="Proteomes" id="UP000031563"/>
    </source>
</evidence>
<sequence>MTKKRKASSVLAMTLAAGTIFSAPIYGHAQEGMQPAEEQEWAQTMNTENITKEHLQQLRSVDKQLYKIGEKLRIYQQEVDALNLESPEMKEDGEASEETIDLEQNKAYTEKFKSLEEHLYAVNNQLDSLASKGVPEEEVQEREYTATVLQVEVQTLLQTVSYEEPAPAPEEDVTEEPTPAPEEGVAEEPAPVPEEDIVEEPAPAPEEGTAQEPVSAAPVANEETVTEEGAIDERLDDLEQRLNELEEQVNTQNEEGQVL</sequence>
<evidence type="ECO:0000256" key="1">
    <source>
        <dbReference type="SAM" id="MobiDB-lite"/>
    </source>
</evidence>
<organism evidence="3 4">
    <name type="scientific">Bacillus thermotolerans</name>
    <name type="common">Quasibacillus thermotolerans</name>
    <dbReference type="NCBI Taxonomy" id="1221996"/>
    <lineage>
        <taxon>Bacteria</taxon>
        <taxon>Bacillati</taxon>
        <taxon>Bacillota</taxon>
        <taxon>Bacilli</taxon>
        <taxon>Bacillales</taxon>
        <taxon>Bacillaceae</taxon>
        <taxon>Bacillus</taxon>
    </lineage>
</organism>
<evidence type="ECO:0000313" key="3">
    <source>
        <dbReference type="EMBL" id="KKB41307.1"/>
    </source>
</evidence>
<accession>A0A0F5I7Z5</accession>
<dbReference type="AlphaFoldDB" id="A0A0F5I7Z5"/>
<gene>
    <name evidence="3" type="ORF">QY95_00787</name>
</gene>
<reference evidence="3" key="1">
    <citation type="submission" date="2015-02" db="EMBL/GenBank/DDBJ databases">
        <title>Genome Assembly of Bacillaceae bacterium MTCC 8252.</title>
        <authorList>
            <person name="Verma A."/>
            <person name="Khatri I."/>
            <person name="Mual P."/>
            <person name="Subramanian S."/>
            <person name="Krishnamurthi S."/>
        </authorList>
    </citation>
    <scope>NUCLEOTIDE SEQUENCE [LARGE SCALE GENOMIC DNA]</scope>
    <source>
        <strain evidence="3">MTCC 8252</strain>
    </source>
</reference>